<organism evidence="2 3">
    <name type="scientific">Geosporobacter subterraneus DSM 17957</name>
    <dbReference type="NCBI Taxonomy" id="1121919"/>
    <lineage>
        <taxon>Bacteria</taxon>
        <taxon>Bacillati</taxon>
        <taxon>Bacillota</taxon>
        <taxon>Clostridia</taxon>
        <taxon>Peptostreptococcales</taxon>
        <taxon>Thermotaleaceae</taxon>
        <taxon>Geosporobacter</taxon>
    </lineage>
</organism>
<proteinExistence type="predicted"/>
<keyword evidence="1" id="KW-0175">Coiled coil</keyword>
<evidence type="ECO:0000313" key="2">
    <source>
        <dbReference type="EMBL" id="SHJ87462.1"/>
    </source>
</evidence>
<evidence type="ECO:0000313" key="3">
    <source>
        <dbReference type="Proteomes" id="UP000184536"/>
    </source>
</evidence>
<feature type="coiled-coil region" evidence="1">
    <location>
        <begin position="36"/>
        <end position="81"/>
    </location>
</feature>
<dbReference type="AlphaFoldDB" id="A0A1M6MVJ9"/>
<dbReference type="STRING" id="1121919.SAMN02745975_03103"/>
<dbReference type="PROSITE" id="PS51257">
    <property type="entry name" value="PROKAR_LIPOPROTEIN"/>
    <property type="match status" value="1"/>
</dbReference>
<name>A0A1M6MVJ9_9FIRM</name>
<accession>A0A1M6MVJ9</accession>
<dbReference type="RefSeq" id="WP_110942142.1">
    <property type="nucleotide sequence ID" value="NZ_FQZV01000049.1"/>
</dbReference>
<evidence type="ECO:0000256" key="1">
    <source>
        <dbReference type="SAM" id="Coils"/>
    </source>
</evidence>
<dbReference type="EMBL" id="FQZV01000049">
    <property type="protein sequence ID" value="SHJ87462.1"/>
    <property type="molecule type" value="Genomic_DNA"/>
</dbReference>
<sequence length="195" mass="22257">MKRYTLLIMFSILLVGCNTDKHITENFSIKTPTYIIIKNEQQIQQQQKLHEELSRLSRAGAEENTDQITELMGQLQEIENDGLLITDTQIIMEFVDEISNKSFSSYKKNTSSVSFIISFFYDEVEKDASPANEKAYLERIQHGYIDSLVVLSDRSVLIPYISSTGTSLADLRTLKISLSKSLYVKLKSITKETVK</sequence>
<gene>
    <name evidence="2" type="ORF">SAMN02745975_03103</name>
</gene>
<reference evidence="3" key="1">
    <citation type="submission" date="2016-11" db="EMBL/GenBank/DDBJ databases">
        <authorList>
            <person name="Varghese N."/>
            <person name="Submissions S."/>
        </authorList>
    </citation>
    <scope>NUCLEOTIDE SEQUENCE [LARGE SCALE GENOMIC DNA]</scope>
    <source>
        <strain evidence="3">DSM 17957</strain>
    </source>
</reference>
<keyword evidence="3" id="KW-1185">Reference proteome</keyword>
<protein>
    <submittedName>
        <fullName evidence="2">Uncharacterized protein</fullName>
    </submittedName>
</protein>
<dbReference type="Proteomes" id="UP000184536">
    <property type="component" value="Unassembled WGS sequence"/>
</dbReference>